<evidence type="ECO:0000256" key="1">
    <source>
        <dbReference type="ARBA" id="ARBA00004141"/>
    </source>
</evidence>
<accession>A0AAV9VJV5</accession>
<feature type="region of interest" description="Disordered" evidence="6">
    <location>
        <begin position="200"/>
        <end position="276"/>
    </location>
</feature>
<sequence>MANRGTIPPPEILATWPEPNYVNPDNQTAQLMAVEITLFIDGQAAFVAFGAFNCLSDLYVFLLPIREVWNIQLPKNQRISLILVFALGSIVCIAGVIRIYYLWIVFDPNNWDFTYQGGPLYIVTAIEGDLGILCASLPALKPLVHRYAPSLLGSSFAKTRATGRNPSYPLSSYDPDRRRDAKRGQAVGLNSYKMTSYVTGPTLSSESEENILPLQGPGGWSAVNTSRDDGNGGRAGIGKKVEIQVTVENVPSNSSDELEKQELTRVPSRPLSPKRI</sequence>
<dbReference type="EMBL" id="JAVHNQ010000001">
    <property type="protein sequence ID" value="KAK6360025.1"/>
    <property type="molecule type" value="Genomic_DNA"/>
</dbReference>
<evidence type="ECO:0000256" key="2">
    <source>
        <dbReference type="ARBA" id="ARBA00022692"/>
    </source>
</evidence>
<gene>
    <name evidence="9" type="ORF">TWF696_001145</name>
</gene>
<dbReference type="InterPro" id="IPR052337">
    <property type="entry name" value="SAT4-like"/>
</dbReference>
<feature type="region of interest" description="Disordered" evidence="6">
    <location>
        <begin position="166"/>
        <end position="185"/>
    </location>
</feature>
<keyword evidence="2 7" id="KW-0812">Transmembrane</keyword>
<evidence type="ECO:0000256" key="3">
    <source>
        <dbReference type="ARBA" id="ARBA00022989"/>
    </source>
</evidence>
<dbReference type="Pfam" id="PF20684">
    <property type="entry name" value="Fung_rhodopsin"/>
    <property type="match status" value="1"/>
</dbReference>
<dbReference type="PANTHER" id="PTHR33048">
    <property type="entry name" value="PTH11-LIKE INTEGRAL MEMBRANE PROTEIN (AFU_ORTHOLOGUE AFUA_5G11245)"/>
    <property type="match status" value="1"/>
</dbReference>
<dbReference type="AlphaFoldDB" id="A0AAV9VJV5"/>
<proteinExistence type="inferred from homology"/>
<comment type="caution">
    <text evidence="9">The sequence shown here is derived from an EMBL/GenBank/DDBJ whole genome shotgun (WGS) entry which is preliminary data.</text>
</comment>
<organism evidence="9 10">
    <name type="scientific">Orbilia brochopaga</name>
    <dbReference type="NCBI Taxonomy" id="3140254"/>
    <lineage>
        <taxon>Eukaryota</taxon>
        <taxon>Fungi</taxon>
        <taxon>Dikarya</taxon>
        <taxon>Ascomycota</taxon>
        <taxon>Pezizomycotina</taxon>
        <taxon>Orbiliomycetes</taxon>
        <taxon>Orbiliales</taxon>
        <taxon>Orbiliaceae</taxon>
        <taxon>Orbilia</taxon>
    </lineage>
</organism>
<feature type="transmembrane region" description="Helical" evidence="7">
    <location>
        <begin position="44"/>
        <end position="62"/>
    </location>
</feature>
<evidence type="ECO:0000256" key="4">
    <source>
        <dbReference type="ARBA" id="ARBA00023136"/>
    </source>
</evidence>
<keyword evidence="3 7" id="KW-1133">Transmembrane helix</keyword>
<evidence type="ECO:0000313" key="9">
    <source>
        <dbReference type="EMBL" id="KAK6360025.1"/>
    </source>
</evidence>
<keyword evidence="4 7" id="KW-0472">Membrane</keyword>
<dbReference type="InterPro" id="IPR049326">
    <property type="entry name" value="Rhodopsin_dom_fungi"/>
</dbReference>
<dbReference type="GO" id="GO:0016020">
    <property type="term" value="C:membrane"/>
    <property type="evidence" value="ECO:0007669"/>
    <property type="project" value="UniProtKB-SubCell"/>
</dbReference>
<comment type="similarity">
    <text evidence="5">Belongs to the SAT4 family.</text>
</comment>
<evidence type="ECO:0000256" key="5">
    <source>
        <dbReference type="ARBA" id="ARBA00038359"/>
    </source>
</evidence>
<feature type="compositionally biased region" description="Polar residues" evidence="6">
    <location>
        <begin position="246"/>
        <end position="255"/>
    </location>
</feature>
<dbReference type="Proteomes" id="UP001375240">
    <property type="component" value="Unassembled WGS sequence"/>
</dbReference>
<evidence type="ECO:0000256" key="7">
    <source>
        <dbReference type="SAM" id="Phobius"/>
    </source>
</evidence>
<evidence type="ECO:0000259" key="8">
    <source>
        <dbReference type="Pfam" id="PF20684"/>
    </source>
</evidence>
<name>A0AAV9VJV5_9PEZI</name>
<dbReference type="PANTHER" id="PTHR33048:SF129">
    <property type="entry name" value="INTEGRAL MEMBRANE PROTEIN-RELATED"/>
    <property type="match status" value="1"/>
</dbReference>
<reference evidence="9 10" key="1">
    <citation type="submission" date="2019-10" db="EMBL/GenBank/DDBJ databases">
        <authorList>
            <person name="Palmer J.M."/>
        </authorList>
    </citation>
    <scope>NUCLEOTIDE SEQUENCE [LARGE SCALE GENOMIC DNA]</scope>
    <source>
        <strain evidence="9 10">TWF696</strain>
    </source>
</reference>
<feature type="transmembrane region" description="Helical" evidence="7">
    <location>
        <begin position="82"/>
        <end position="106"/>
    </location>
</feature>
<evidence type="ECO:0000313" key="10">
    <source>
        <dbReference type="Proteomes" id="UP001375240"/>
    </source>
</evidence>
<comment type="subcellular location">
    <subcellularLocation>
        <location evidence="1">Membrane</location>
        <topology evidence="1">Multi-pass membrane protein</topology>
    </subcellularLocation>
</comment>
<evidence type="ECO:0000256" key="6">
    <source>
        <dbReference type="SAM" id="MobiDB-lite"/>
    </source>
</evidence>
<feature type="domain" description="Rhodopsin" evidence="8">
    <location>
        <begin position="40"/>
        <end position="146"/>
    </location>
</feature>
<protein>
    <recommendedName>
        <fullName evidence="8">Rhodopsin domain-containing protein</fullName>
    </recommendedName>
</protein>
<keyword evidence="10" id="KW-1185">Reference proteome</keyword>
<feature type="compositionally biased region" description="Basic and acidic residues" evidence="6">
    <location>
        <begin position="174"/>
        <end position="183"/>
    </location>
</feature>